<evidence type="ECO:0000256" key="1">
    <source>
        <dbReference type="SAM" id="MobiDB-lite"/>
    </source>
</evidence>
<reference evidence="2" key="1">
    <citation type="submission" date="2019-12" db="EMBL/GenBank/DDBJ databases">
        <title>Whole-genome sequence of Halomicrobium mukohataei pws1.</title>
        <authorList>
            <person name="Verma D.K."/>
            <person name="Gopal K."/>
            <person name="Prasad E.S."/>
        </authorList>
    </citation>
    <scope>NUCLEOTIDE SEQUENCE</scope>
    <source>
        <strain evidence="2">Pws1</strain>
    </source>
</reference>
<protein>
    <submittedName>
        <fullName evidence="2">Uncharacterized protein</fullName>
    </submittedName>
</protein>
<name>A0A847UCZ2_9EURY</name>
<evidence type="ECO:0000313" key="3">
    <source>
        <dbReference type="Proteomes" id="UP000608662"/>
    </source>
</evidence>
<dbReference type="EMBL" id="WOYG01000001">
    <property type="protein sequence ID" value="NLV09350.1"/>
    <property type="molecule type" value="Genomic_DNA"/>
</dbReference>
<gene>
    <name evidence="2" type="ORF">GOC74_05325</name>
</gene>
<organism evidence="2 3">
    <name type="scientific">Halomicrobium mukohataei</name>
    <dbReference type="NCBI Taxonomy" id="57705"/>
    <lineage>
        <taxon>Archaea</taxon>
        <taxon>Methanobacteriati</taxon>
        <taxon>Methanobacteriota</taxon>
        <taxon>Stenosarchaea group</taxon>
        <taxon>Halobacteria</taxon>
        <taxon>Halobacteriales</taxon>
        <taxon>Haloarculaceae</taxon>
        <taxon>Halomicrobium</taxon>
    </lineage>
</organism>
<sequence>MMDKLNEIRQLKQEVANPHESERIRATARVLVEMEQRPRQSYMEVVDSAGIEPETTPVDVEERVDELCDVIAAKAPGGPSMVEAWLRNRLPEEFDEDTPESLKAYAQMDHSEWEGQIGRWADLIRNEHDGLEGYEDRELANEHIENYWGVSIDRFEEVVVGLDTERAMNDLLTQPTDETADAIKSLSEVVA</sequence>
<accession>A0A847UCZ2</accession>
<feature type="region of interest" description="Disordered" evidence="1">
    <location>
        <begin position="1"/>
        <end position="22"/>
    </location>
</feature>
<dbReference type="Proteomes" id="UP000608662">
    <property type="component" value="Unassembled WGS sequence"/>
</dbReference>
<evidence type="ECO:0000313" key="2">
    <source>
        <dbReference type="EMBL" id="NLV09350.1"/>
    </source>
</evidence>
<proteinExistence type="predicted"/>
<dbReference type="OrthoDB" id="221618at2157"/>
<dbReference type="AlphaFoldDB" id="A0A847UCZ2"/>
<comment type="caution">
    <text evidence="2">The sequence shown here is derived from an EMBL/GenBank/DDBJ whole genome shotgun (WGS) entry which is preliminary data.</text>
</comment>